<dbReference type="GO" id="GO:0005852">
    <property type="term" value="C:eukaryotic translation initiation factor 3 complex"/>
    <property type="evidence" value="ECO:0007669"/>
    <property type="project" value="UniProtKB-UniRule"/>
</dbReference>
<dbReference type="InterPro" id="IPR000504">
    <property type="entry name" value="RRM_dom"/>
</dbReference>
<dbReference type="SUPFAM" id="SSF54928">
    <property type="entry name" value="RNA-binding domain, RBD"/>
    <property type="match status" value="1"/>
</dbReference>
<dbReference type="Pfam" id="PF08662">
    <property type="entry name" value="eIF2A"/>
    <property type="match status" value="1"/>
</dbReference>
<evidence type="ECO:0000256" key="2">
    <source>
        <dbReference type="ARBA" id="ARBA00022490"/>
    </source>
</evidence>
<evidence type="ECO:0000256" key="6">
    <source>
        <dbReference type="HAMAP-Rule" id="MF_03001"/>
    </source>
</evidence>
<dbReference type="InterPro" id="IPR034363">
    <property type="entry name" value="eIF3B_RRM"/>
</dbReference>
<dbReference type="Proteomes" id="UP000241107">
    <property type="component" value="Unassembled WGS sequence"/>
</dbReference>
<dbReference type="VEuPathDB" id="FungiDB:C7M61_000165"/>
<feature type="region of interest" description="Disordered" evidence="8">
    <location>
        <begin position="34"/>
        <end position="60"/>
    </location>
</feature>
<keyword evidence="4 6" id="KW-0694">RNA-binding</keyword>
<feature type="coiled-coil region" evidence="7">
    <location>
        <begin position="228"/>
        <end position="283"/>
    </location>
</feature>
<evidence type="ECO:0000256" key="4">
    <source>
        <dbReference type="ARBA" id="ARBA00022884"/>
    </source>
</evidence>
<dbReference type="EMBL" id="PYFQ01000001">
    <property type="protein sequence ID" value="PSK40520.1"/>
    <property type="molecule type" value="Genomic_DNA"/>
</dbReference>
<dbReference type="PANTHER" id="PTHR14068:SF0">
    <property type="entry name" value="EUKARYOTIC TRANSLATION INITIATION FACTOR 3 SUBUNIT B"/>
    <property type="match status" value="1"/>
</dbReference>
<keyword evidence="3 6" id="KW-0396">Initiation factor</keyword>
<dbReference type="GO" id="GO:0003723">
    <property type="term" value="F:RNA binding"/>
    <property type="evidence" value="ECO:0007669"/>
    <property type="project" value="UniProtKB-UniRule"/>
</dbReference>
<gene>
    <name evidence="6" type="primary">PRT1</name>
    <name evidence="10" type="ORF">C7M61_000165</name>
</gene>
<comment type="caution">
    <text evidence="10">The sequence shown here is derived from an EMBL/GenBank/DDBJ whole genome shotgun (WGS) entry which is preliminary data.</text>
</comment>
<evidence type="ECO:0000256" key="5">
    <source>
        <dbReference type="ARBA" id="ARBA00022917"/>
    </source>
</evidence>
<dbReference type="PROSITE" id="PS50102">
    <property type="entry name" value="RRM"/>
    <property type="match status" value="1"/>
</dbReference>
<proteinExistence type="inferred from homology"/>
<dbReference type="GO" id="GO:0031369">
    <property type="term" value="F:translation initiation factor binding"/>
    <property type="evidence" value="ECO:0007669"/>
    <property type="project" value="InterPro"/>
</dbReference>
<feature type="compositionally biased region" description="Acidic residues" evidence="8">
    <location>
        <begin position="48"/>
        <end position="59"/>
    </location>
</feature>
<feature type="region of interest" description="Disordered" evidence="8">
    <location>
        <begin position="73"/>
        <end position="108"/>
    </location>
</feature>
<dbReference type="Gene3D" id="3.30.70.330">
    <property type="match status" value="1"/>
</dbReference>
<feature type="compositionally biased region" description="Polar residues" evidence="8">
    <location>
        <begin position="94"/>
        <end position="108"/>
    </location>
</feature>
<keyword evidence="2 6" id="KW-0963">Cytoplasm</keyword>
<feature type="compositionally biased region" description="Polar residues" evidence="8">
    <location>
        <begin position="34"/>
        <end position="44"/>
    </location>
</feature>
<evidence type="ECO:0000256" key="3">
    <source>
        <dbReference type="ARBA" id="ARBA00022540"/>
    </source>
</evidence>
<sequence>MTSLAEEAKSGFLANSNRALESLVPLTQLSSFLTDPSRSAAPSHQTEDESEFDESDDAANESVVRKSFSKLFSRSSPNRPTLSPFVSPPKAEVSFQSSTRSSQDMNSQDFQNSSFMNDTKAQFDLAIDLDDGKFTQNARKLLLWLLTNGERSISSIRKALALNRSNLGTVVDSSSTQKHEDLVKQLTDCKIQLKLYDKFLQDLIDKKQIDAGDITDFHETWEERELTVAKLRQENEEMSTLVEDLYANLEESQVKWRQADQRADQLHNSFEDLKDEISKLLLASGIPEKLVQHHDSASYINLAVPLLRSLIDSESSRQEVADLEEKIQVYETEARLTEKLLGQQTEEIASWKAKYSDLELKVEELQEAVDVTPHKFGKDVEERFNKYEAMIDDLQRQINQREDSSRQSSVVDNTYANSESRKVDDLRQEYDDLFRLHEELKMELKLTKQSMSSTITSLTTQLNNRKKEQLALRDQVSELEDVKISLNTAVEKQRKLQSEKTRLSYQVEELNQAKNKLQGNIDILTEKLQDAHLDEEIVQPTIDEDAKARFHQLYQFDIDQLNKLADTFDRLVDDSSINEPIEKIRTIKDFLSKSDALILDYSDDVISDLLECHKMLFQYFAKAADLSVDDHITLLLKREQRAKENEQHIDQLSKRIVQLEEQNDKLSRQNEKGDGTPEYDLRLEELTARWKAEREARVYENRLAKRRFNELEEEIDRLREAVAPTYEELEKEVTVDDLDFSDLEAKYAVSSDLGLDNYVVVDGTPKAPASKAPLLEKVLRKFLSKVGEIVEGEAGLYLPVEDNMTKGYIFVQYKKPESANAAVLTFHNKPFDAKHKLLVNKFADVERYCNEGNVADEFVEPEVPPMKETGYLKSWLQDDAGRDQAALHFSETVGVYWTNKKVDPKAVTEPRKGFTSKYAKFSPKGTYLFSIHPQGVQSWGGANFDSVSKFVHPQVRLIDFSPNEKYMVTLSPAPITMPTNAEEAANFPFGPESEGHKLVIWDLTTAEVARTFALPPHLENQKDMPWPLVKWSFDDKYCCRQGPDALAVYETPSFQLLDKKLVKIDGVVDFEWAPAGVHLLGSREEHGEHVLSYWTPETANQTARVALMQIPSRRVLRTVNLFQVSDCKMHWQDEGKFLCVKVDRHTKSGKTFFSNLEFFRTTERDIPVEKLELKDVCINFAWEPVSDRFVTISRLDDGNNNPAIPKNLVSFYSTEPATKNKAAKFRVLSKVENKHSNTLSWSPRGRYIVVATIAKSSGELEFYDTNFEDETTKKPTVKLLKGEKFGGMTNISWDPSGRTVAAWSSSWVHAIENGYRLYEFTGEQLRDDSMDQFKDFIWRPRPASMLTAADQKKVKKQLREYSAQFDEIDAMEADAATREAILLRRRLLEEWKEYRAKHAGKKVEDHDVEAEIVEEIKEEIIEETEELVE</sequence>
<dbReference type="InterPro" id="IPR012677">
    <property type="entry name" value="Nucleotide-bd_a/b_plait_sf"/>
</dbReference>
<dbReference type="GO" id="GO:0033290">
    <property type="term" value="C:eukaryotic 48S preinitiation complex"/>
    <property type="evidence" value="ECO:0007669"/>
    <property type="project" value="UniProtKB-UniRule"/>
</dbReference>
<dbReference type="CDD" id="cd12278">
    <property type="entry name" value="RRM_eIF3B"/>
    <property type="match status" value="1"/>
</dbReference>
<organism evidence="10 11">
    <name type="scientific">Candidozyma pseudohaemuli</name>
    <dbReference type="NCBI Taxonomy" id="418784"/>
    <lineage>
        <taxon>Eukaryota</taxon>
        <taxon>Fungi</taxon>
        <taxon>Dikarya</taxon>
        <taxon>Ascomycota</taxon>
        <taxon>Saccharomycotina</taxon>
        <taxon>Pichiomycetes</taxon>
        <taxon>Metschnikowiaceae</taxon>
        <taxon>Candidozyma</taxon>
    </lineage>
</organism>
<dbReference type="OrthoDB" id="10250414at2759"/>
<feature type="domain" description="RRM" evidence="9">
    <location>
        <begin position="757"/>
        <end position="844"/>
    </location>
</feature>
<evidence type="ECO:0000313" key="10">
    <source>
        <dbReference type="EMBL" id="PSK40520.1"/>
    </source>
</evidence>
<feature type="coiled-coil region" evidence="7">
    <location>
        <begin position="701"/>
        <end position="728"/>
    </location>
</feature>
<reference evidence="10 11" key="1">
    <citation type="submission" date="2018-03" db="EMBL/GenBank/DDBJ databases">
        <title>Candida pseudohaemulonii genome assembly and annotation.</title>
        <authorList>
            <person name="Munoz J.F."/>
            <person name="Gade L.G."/>
            <person name="Chow N.A."/>
            <person name="Litvintseva A.P."/>
            <person name="Loparev V.N."/>
            <person name="Cuomo C.A."/>
        </authorList>
    </citation>
    <scope>NUCLEOTIDE SEQUENCE [LARGE SCALE GENOMIC DNA]</scope>
    <source>
        <strain evidence="10 11">B12108</strain>
    </source>
</reference>
<dbReference type="GO" id="GO:0003743">
    <property type="term" value="F:translation initiation factor activity"/>
    <property type="evidence" value="ECO:0007669"/>
    <property type="project" value="UniProtKB-UniRule"/>
</dbReference>
<comment type="subunit">
    <text evidence="6">Component of the eukaryotic translation initiation factor 3 (eIF-3) complex.</text>
</comment>
<evidence type="ECO:0000313" key="11">
    <source>
        <dbReference type="Proteomes" id="UP000241107"/>
    </source>
</evidence>
<keyword evidence="5 6" id="KW-0648">Protein biosynthesis</keyword>
<comment type="subcellular location">
    <subcellularLocation>
        <location evidence="1 6">Cytoplasm</location>
    </subcellularLocation>
</comment>
<keyword evidence="11" id="KW-1185">Reference proteome</keyword>
<evidence type="ECO:0000256" key="8">
    <source>
        <dbReference type="SAM" id="MobiDB-lite"/>
    </source>
</evidence>
<evidence type="ECO:0000256" key="1">
    <source>
        <dbReference type="ARBA" id="ARBA00004496"/>
    </source>
</evidence>
<name>A0A2P7YX36_9ASCO</name>
<comment type="similarity">
    <text evidence="6">Belongs to the eIF-3 subunit B family.</text>
</comment>
<comment type="function">
    <text evidence="6">RNA-binding component of the eukaryotic translation initiation factor 3 (eIF-3) complex, which is involved in protein synthesis of a specialized repertoire of mRNAs and, together with other initiation factors, stimulates binding of mRNA and methionyl-tRNAi to the 40S ribosome. The eIF-3 complex specifically targets and initiates translation of a subset of mRNAs involved in cell proliferation.</text>
</comment>
<dbReference type="HAMAP" id="MF_03001">
    <property type="entry name" value="eIF3b"/>
    <property type="match status" value="1"/>
</dbReference>
<feature type="coiled-coil region" evidence="7">
    <location>
        <begin position="313"/>
        <end position="443"/>
    </location>
</feature>
<dbReference type="SUPFAM" id="SSF82171">
    <property type="entry name" value="DPP6 N-terminal domain-like"/>
    <property type="match status" value="1"/>
</dbReference>
<feature type="coiled-coil region" evidence="7">
    <location>
        <begin position="493"/>
        <end position="534"/>
    </location>
</feature>
<dbReference type="GO" id="GO:0016282">
    <property type="term" value="C:eukaryotic 43S preinitiation complex"/>
    <property type="evidence" value="ECO:0007669"/>
    <property type="project" value="UniProtKB-UniRule"/>
</dbReference>
<feature type="coiled-coil region" evidence="7">
    <location>
        <begin position="642"/>
        <end position="676"/>
    </location>
</feature>
<evidence type="ECO:0000256" key="7">
    <source>
        <dbReference type="SAM" id="Coils"/>
    </source>
</evidence>
<accession>A0A2P7YX36</accession>
<dbReference type="STRING" id="418784.A0A2P7YX36"/>
<keyword evidence="7" id="KW-0175">Coiled coil</keyword>
<dbReference type="InterPro" id="IPR011400">
    <property type="entry name" value="EIF3B"/>
</dbReference>
<evidence type="ECO:0000259" key="9">
    <source>
        <dbReference type="PROSITE" id="PS50102"/>
    </source>
</evidence>
<dbReference type="InterPro" id="IPR035979">
    <property type="entry name" value="RBD_domain_sf"/>
</dbReference>
<protein>
    <recommendedName>
        <fullName evidence="6">Eukaryotic translation initiation factor 3 subunit B</fullName>
        <shortName evidence="6">eIF3b</shortName>
    </recommendedName>
    <alternativeName>
        <fullName evidence="6">Eukaryotic translation initiation factor 3 90 kDa subunit homolog</fullName>
        <shortName evidence="6">eIF3 p90</shortName>
    </alternativeName>
    <alternativeName>
        <fullName evidence="6">Translation initiation factor eIF3, p90 subunit homolog</fullName>
    </alternativeName>
</protein>
<dbReference type="GO" id="GO:0001732">
    <property type="term" value="P:formation of cytoplasmic translation initiation complex"/>
    <property type="evidence" value="ECO:0007669"/>
    <property type="project" value="UniProtKB-UniRule"/>
</dbReference>
<dbReference type="InterPro" id="IPR013979">
    <property type="entry name" value="TIF_beta_prop-like"/>
</dbReference>
<dbReference type="PANTHER" id="PTHR14068">
    <property type="entry name" value="EUKARYOTIC TRANSLATION INITIATION FACTOR 3 EIF3 -RELATED"/>
    <property type="match status" value="1"/>
</dbReference>